<keyword evidence="2" id="KW-0472">Membrane</keyword>
<feature type="transmembrane region" description="Helical" evidence="2">
    <location>
        <begin position="307"/>
        <end position="326"/>
    </location>
</feature>
<feature type="chain" id="PRO_5004975669" evidence="3">
    <location>
        <begin position="21"/>
        <end position="407"/>
    </location>
</feature>
<dbReference type="AlphaFoldDB" id="X6NHZ6"/>
<dbReference type="Proteomes" id="UP000023152">
    <property type="component" value="Unassembled WGS sequence"/>
</dbReference>
<evidence type="ECO:0000256" key="1">
    <source>
        <dbReference type="SAM" id="MobiDB-lite"/>
    </source>
</evidence>
<dbReference type="EMBL" id="ASPP01008831">
    <property type="protein sequence ID" value="ETO24962.1"/>
    <property type="molecule type" value="Genomic_DNA"/>
</dbReference>
<evidence type="ECO:0000256" key="2">
    <source>
        <dbReference type="SAM" id="Phobius"/>
    </source>
</evidence>
<feature type="transmembrane region" description="Helical" evidence="2">
    <location>
        <begin position="177"/>
        <end position="201"/>
    </location>
</feature>
<gene>
    <name evidence="4" type="ORF">RFI_12181</name>
</gene>
<keyword evidence="5" id="KW-1185">Reference proteome</keyword>
<keyword evidence="3" id="KW-0732">Signal</keyword>
<accession>X6NHZ6</accession>
<feature type="signal peptide" evidence="3">
    <location>
        <begin position="1"/>
        <end position="20"/>
    </location>
</feature>
<sequence length="407" mass="45444">MFPCYFVCLLILVLILVVHLYKISKKQGRSGPHNNSVIQQPFRTSSCQWLNLLAYSQLIDIFSVLALLAGCGCLLANVLPYHQFKLQVPTCDRFGPSGQILYLVHKCFIYECLIIRLQSSFVGSVYTYNAKMMQGLHVLNVSLIILFSVGLCTEISGKHKYEVTKASNGGYICVNKNSFSISSVIVVVDVIMNVVLLVLFVKPLYALSKKSKPSKNANAALFDYHHNNTHNNNNDKNNNDQSQIVSVSLGTLPPFPPVTTTTTSTDTTTTTTDVSAGGPLPWVTKQSISESKSLQHRPSFFELTTKVSILTLIMTLSTLFSILLLALLKWTVFVMFDVVINCSCLLLVFKQYDPIYRLLCKCCLHPSCFLNNASFNQSRVSQTTTNTPVYPFNLRKQPTTSSIDDFR</sequence>
<name>X6NHZ6_RETFI</name>
<organism evidence="4 5">
    <name type="scientific">Reticulomyxa filosa</name>
    <dbReference type="NCBI Taxonomy" id="46433"/>
    <lineage>
        <taxon>Eukaryota</taxon>
        <taxon>Sar</taxon>
        <taxon>Rhizaria</taxon>
        <taxon>Retaria</taxon>
        <taxon>Foraminifera</taxon>
        <taxon>Monothalamids</taxon>
        <taxon>Reticulomyxidae</taxon>
        <taxon>Reticulomyxa</taxon>
    </lineage>
</organism>
<feature type="transmembrane region" description="Helical" evidence="2">
    <location>
        <begin position="332"/>
        <end position="349"/>
    </location>
</feature>
<keyword evidence="2" id="KW-0812">Transmembrane</keyword>
<evidence type="ECO:0000256" key="3">
    <source>
        <dbReference type="SAM" id="SignalP"/>
    </source>
</evidence>
<protein>
    <submittedName>
        <fullName evidence="4">Uncharacterized protein</fullName>
    </submittedName>
</protein>
<evidence type="ECO:0000313" key="5">
    <source>
        <dbReference type="Proteomes" id="UP000023152"/>
    </source>
</evidence>
<reference evidence="4 5" key="1">
    <citation type="journal article" date="2013" name="Curr. Biol.">
        <title>The Genome of the Foraminiferan Reticulomyxa filosa.</title>
        <authorList>
            <person name="Glockner G."/>
            <person name="Hulsmann N."/>
            <person name="Schleicher M."/>
            <person name="Noegel A.A."/>
            <person name="Eichinger L."/>
            <person name="Gallinger C."/>
            <person name="Pawlowski J."/>
            <person name="Sierra R."/>
            <person name="Euteneuer U."/>
            <person name="Pillet L."/>
            <person name="Moustafa A."/>
            <person name="Platzer M."/>
            <person name="Groth M."/>
            <person name="Szafranski K."/>
            <person name="Schliwa M."/>
        </authorList>
    </citation>
    <scope>NUCLEOTIDE SEQUENCE [LARGE SCALE GENOMIC DNA]</scope>
</reference>
<comment type="caution">
    <text evidence="4">The sequence shown here is derived from an EMBL/GenBank/DDBJ whole genome shotgun (WGS) entry which is preliminary data.</text>
</comment>
<feature type="transmembrane region" description="Helical" evidence="2">
    <location>
        <begin position="58"/>
        <end position="79"/>
    </location>
</feature>
<keyword evidence="2" id="KW-1133">Transmembrane helix</keyword>
<feature type="region of interest" description="Disordered" evidence="1">
    <location>
        <begin position="251"/>
        <end position="272"/>
    </location>
</feature>
<feature type="transmembrane region" description="Helical" evidence="2">
    <location>
        <begin position="138"/>
        <end position="157"/>
    </location>
</feature>
<evidence type="ECO:0000313" key="4">
    <source>
        <dbReference type="EMBL" id="ETO24962.1"/>
    </source>
</evidence>
<proteinExistence type="predicted"/>
<feature type="compositionally biased region" description="Low complexity" evidence="1">
    <location>
        <begin position="258"/>
        <end position="272"/>
    </location>
</feature>